<feature type="compositionally biased region" description="Polar residues" evidence="1">
    <location>
        <begin position="29"/>
        <end position="40"/>
    </location>
</feature>
<evidence type="ECO:0000256" key="1">
    <source>
        <dbReference type="SAM" id="MobiDB-lite"/>
    </source>
</evidence>
<name>A0A511XBD2_9PROT</name>
<dbReference type="STRING" id="1120919.GCA_000429165_01464"/>
<dbReference type="Proteomes" id="UP000321635">
    <property type="component" value="Unassembled WGS sequence"/>
</dbReference>
<dbReference type="RefSeq" id="WP_146882396.1">
    <property type="nucleotide sequence ID" value="NZ_BAPG01000014.1"/>
</dbReference>
<accession>A0A511XBD2</accession>
<organism evidence="2 3">
    <name type="scientific">Acetobacter nitrogenifigens DSM 23921 = NBRC 105050</name>
    <dbReference type="NCBI Taxonomy" id="1120919"/>
    <lineage>
        <taxon>Bacteria</taxon>
        <taxon>Pseudomonadati</taxon>
        <taxon>Pseudomonadota</taxon>
        <taxon>Alphaproteobacteria</taxon>
        <taxon>Acetobacterales</taxon>
        <taxon>Acetobacteraceae</taxon>
        <taxon>Acetobacter</taxon>
    </lineage>
</organism>
<keyword evidence="3" id="KW-1185">Reference proteome</keyword>
<protein>
    <submittedName>
        <fullName evidence="2">Uncharacterized protein</fullName>
    </submittedName>
</protein>
<feature type="region of interest" description="Disordered" evidence="1">
    <location>
        <begin position="29"/>
        <end position="61"/>
    </location>
</feature>
<evidence type="ECO:0000313" key="2">
    <source>
        <dbReference type="EMBL" id="GEN60236.1"/>
    </source>
</evidence>
<dbReference type="EMBL" id="BJYF01000013">
    <property type="protein sequence ID" value="GEN60236.1"/>
    <property type="molecule type" value="Genomic_DNA"/>
</dbReference>
<feature type="region of interest" description="Disordered" evidence="1">
    <location>
        <begin position="106"/>
        <end position="134"/>
    </location>
</feature>
<comment type="caution">
    <text evidence="2">The sequence shown here is derived from an EMBL/GenBank/DDBJ whole genome shotgun (WGS) entry which is preliminary data.</text>
</comment>
<sequence>MADDKTPASPFAGLDDSIEALRKTLAAMQANQARWQNSPAQAPDDDDDDDTSASFIAPDAARPALPFVQTYPGELEDRAADWAMDPHSDATFAEMKQAMDRVFLRNNPQLTPQDAAPDPLPVSQPRPVLSHPFLPAPDLLPPALSQPRKALPVSSLTQQGQTAIPPHLLALLKAHKATGAPIFGLPDVSPSSALARLLSKR</sequence>
<reference evidence="2 3" key="1">
    <citation type="submission" date="2019-07" db="EMBL/GenBank/DDBJ databases">
        <title>Whole genome shotgun sequence of Acetobacter nitrogenifigens NBRC 105050.</title>
        <authorList>
            <person name="Hosoyama A."/>
            <person name="Uohara A."/>
            <person name="Ohji S."/>
            <person name="Ichikawa N."/>
        </authorList>
    </citation>
    <scope>NUCLEOTIDE SEQUENCE [LARGE SCALE GENOMIC DNA]</scope>
    <source>
        <strain evidence="2 3">NBRC 105050</strain>
    </source>
</reference>
<proteinExistence type="predicted"/>
<dbReference type="AlphaFoldDB" id="A0A511XBD2"/>
<evidence type="ECO:0000313" key="3">
    <source>
        <dbReference type="Proteomes" id="UP000321635"/>
    </source>
</evidence>
<gene>
    <name evidence="2" type="ORF">ANI02nite_21200</name>
</gene>